<dbReference type="InterPro" id="IPR001148">
    <property type="entry name" value="CA_dom"/>
</dbReference>
<evidence type="ECO:0000256" key="5">
    <source>
        <dbReference type="ARBA" id="ARBA00023239"/>
    </source>
</evidence>
<keyword evidence="5" id="KW-0456">Lyase</keyword>
<evidence type="ECO:0000313" key="8">
    <source>
        <dbReference type="EMBL" id="KRN94610.1"/>
    </source>
</evidence>
<dbReference type="InterPro" id="IPR023561">
    <property type="entry name" value="Carbonic_anhydrase_a-class"/>
</dbReference>
<dbReference type="PROSITE" id="PS51144">
    <property type="entry name" value="ALPHA_CA_2"/>
    <property type="match status" value="1"/>
</dbReference>
<dbReference type="InterPro" id="IPR036398">
    <property type="entry name" value="CA_dom_sf"/>
</dbReference>
<keyword evidence="9" id="KW-1185">Reference proteome</keyword>
<dbReference type="RefSeq" id="WP_057801971.1">
    <property type="nucleotide sequence ID" value="NZ_JQBX01000004.1"/>
</dbReference>
<proteinExistence type="inferred from homology"/>
<dbReference type="EMBL" id="JQBX01000004">
    <property type="protein sequence ID" value="KRN94610.1"/>
    <property type="molecule type" value="Genomic_DNA"/>
</dbReference>
<gene>
    <name evidence="8" type="ORF">IV81_GL001247</name>
</gene>
<name>A0A0R2KYW7_9LACO</name>
<reference evidence="8 9" key="1">
    <citation type="journal article" date="2015" name="Genome Announc.">
        <title>Expanding the biotechnology potential of lactobacilli through comparative genomics of 213 strains and associated genera.</title>
        <authorList>
            <person name="Sun Z."/>
            <person name="Harris H.M."/>
            <person name="McCann A."/>
            <person name="Guo C."/>
            <person name="Argimon S."/>
            <person name="Zhang W."/>
            <person name="Yang X."/>
            <person name="Jeffery I.B."/>
            <person name="Cooney J.C."/>
            <person name="Kagawa T.F."/>
            <person name="Liu W."/>
            <person name="Song Y."/>
            <person name="Salvetti E."/>
            <person name="Wrobel A."/>
            <person name="Rasinkangas P."/>
            <person name="Parkhill J."/>
            <person name="Rea M.C."/>
            <person name="O'Sullivan O."/>
            <person name="Ritari J."/>
            <person name="Douillard F.P."/>
            <person name="Paul Ross R."/>
            <person name="Yang R."/>
            <person name="Briner A.E."/>
            <person name="Felis G.E."/>
            <person name="de Vos W.M."/>
            <person name="Barrangou R."/>
            <person name="Klaenhammer T.R."/>
            <person name="Caufield P.W."/>
            <person name="Cui Y."/>
            <person name="Zhang H."/>
            <person name="O'Toole P.W."/>
        </authorList>
    </citation>
    <scope>NUCLEOTIDE SEQUENCE [LARGE SCALE GENOMIC DNA]</scope>
    <source>
        <strain evidence="8 9">DSM 18001</strain>
    </source>
</reference>
<evidence type="ECO:0000256" key="1">
    <source>
        <dbReference type="ARBA" id="ARBA00010718"/>
    </source>
</evidence>
<evidence type="ECO:0000256" key="6">
    <source>
        <dbReference type="ARBA" id="ARBA00048348"/>
    </source>
</evidence>
<evidence type="ECO:0000259" key="7">
    <source>
        <dbReference type="PROSITE" id="PS51144"/>
    </source>
</evidence>
<dbReference type="GO" id="GO:0008270">
    <property type="term" value="F:zinc ion binding"/>
    <property type="evidence" value="ECO:0007669"/>
    <property type="project" value="InterPro"/>
</dbReference>
<dbReference type="PATRIC" id="fig|331679.3.peg.1274"/>
<evidence type="ECO:0000256" key="3">
    <source>
        <dbReference type="ARBA" id="ARBA00022723"/>
    </source>
</evidence>
<dbReference type="Gene3D" id="3.10.200.10">
    <property type="entry name" value="Alpha carbonic anhydrase"/>
    <property type="match status" value="1"/>
</dbReference>
<dbReference type="InterPro" id="IPR041891">
    <property type="entry name" value="Alpha_CA_prokaryot-like"/>
</dbReference>
<dbReference type="EC" id="4.2.1.1" evidence="2"/>
<evidence type="ECO:0000256" key="4">
    <source>
        <dbReference type="ARBA" id="ARBA00022833"/>
    </source>
</evidence>
<organism evidence="8 9">
    <name type="scientific">Pediococcus stilesii</name>
    <dbReference type="NCBI Taxonomy" id="331679"/>
    <lineage>
        <taxon>Bacteria</taxon>
        <taxon>Bacillati</taxon>
        <taxon>Bacillota</taxon>
        <taxon>Bacilli</taxon>
        <taxon>Lactobacillales</taxon>
        <taxon>Lactobacillaceae</taxon>
        <taxon>Pediococcus</taxon>
    </lineage>
</organism>
<dbReference type="Pfam" id="PF00194">
    <property type="entry name" value="Carb_anhydrase"/>
    <property type="match status" value="1"/>
</dbReference>
<comment type="similarity">
    <text evidence="1">Belongs to the alpha-carbonic anhydrase family.</text>
</comment>
<dbReference type="CDD" id="cd03124">
    <property type="entry name" value="alpha_CA_prokaryotic_like"/>
    <property type="match status" value="1"/>
</dbReference>
<dbReference type="Proteomes" id="UP000051859">
    <property type="component" value="Unassembled WGS sequence"/>
</dbReference>
<accession>A0A0R2KYW7</accession>
<dbReference type="AlphaFoldDB" id="A0A0R2KYW7"/>
<dbReference type="PANTHER" id="PTHR18952">
    <property type="entry name" value="CARBONIC ANHYDRASE"/>
    <property type="match status" value="1"/>
</dbReference>
<dbReference type="STRING" id="331679.IV81_GL001247"/>
<sequence length="213" mass="24441">MEKLDYKKQDLWQPELKNIQSPIRLIGSDAEIIEKRAFEVTENYFAMGMHSKINNLSILAQGQTEIDGRIYSLQEVHFHHVAEHGFEGEEELRPLEIHFVHQNSLGQVAVVAVTMKIGKENPVIQKVIAAMQDHYQITGKFSLTELIPTQGHYLRYLGSLTTPPLSEGVEWVVFESPQELSLKQLDQYVAAFPDHNNRKFQEINGRTIQKFSI</sequence>
<evidence type="ECO:0000313" key="9">
    <source>
        <dbReference type="Proteomes" id="UP000051859"/>
    </source>
</evidence>
<dbReference type="SMART" id="SM01057">
    <property type="entry name" value="Carb_anhydrase"/>
    <property type="match status" value="1"/>
</dbReference>
<comment type="caution">
    <text evidence="8">The sequence shown here is derived from an EMBL/GenBank/DDBJ whole genome shotgun (WGS) entry which is preliminary data.</text>
</comment>
<dbReference type="PANTHER" id="PTHR18952:SF265">
    <property type="entry name" value="CARBONIC ANHYDRASE"/>
    <property type="match status" value="1"/>
</dbReference>
<dbReference type="SUPFAM" id="SSF51069">
    <property type="entry name" value="Carbonic anhydrase"/>
    <property type="match status" value="1"/>
</dbReference>
<comment type="catalytic activity">
    <reaction evidence="6">
        <text>hydrogencarbonate + H(+) = CO2 + H2O</text>
        <dbReference type="Rhea" id="RHEA:10748"/>
        <dbReference type="ChEBI" id="CHEBI:15377"/>
        <dbReference type="ChEBI" id="CHEBI:15378"/>
        <dbReference type="ChEBI" id="CHEBI:16526"/>
        <dbReference type="ChEBI" id="CHEBI:17544"/>
        <dbReference type="EC" id="4.2.1.1"/>
    </reaction>
</comment>
<dbReference type="GO" id="GO:0004089">
    <property type="term" value="F:carbonate dehydratase activity"/>
    <property type="evidence" value="ECO:0007669"/>
    <property type="project" value="UniProtKB-EC"/>
</dbReference>
<keyword evidence="3" id="KW-0479">Metal-binding</keyword>
<keyword evidence="4" id="KW-0862">Zinc</keyword>
<evidence type="ECO:0000256" key="2">
    <source>
        <dbReference type="ARBA" id="ARBA00012925"/>
    </source>
</evidence>
<protein>
    <recommendedName>
        <fullName evidence="2">carbonic anhydrase</fullName>
        <ecNumber evidence="2">4.2.1.1</ecNumber>
    </recommendedName>
</protein>
<feature type="domain" description="Alpha-carbonic anhydrase" evidence="7">
    <location>
        <begin position="1"/>
        <end position="212"/>
    </location>
</feature>